<dbReference type="SUPFAM" id="SSF48208">
    <property type="entry name" value="Six-hairpin glycosidases"/>
    <property type="match status" value="1"/>
</dbReference>
<reference evidence="2 7" key="2">
    <citation type="journal article" date="2019" name="Nat. Med.">
        <title>A library of human gut bacterial isolates paired with longitudinal multiomics data enables mechanistic microbiome research.</title>
        <authorList>
            <person name="Poyet M."/>
            <person name="Groussin M."/>
            <person name="Gibbons S.M."/>
            <person name="Avila-Pacheco J."/>
            <person name="Jiang X."/>
            <person name="Kearney S.M."/>
            <person name="Perrotta A.R."/>
            <person name="Berdy B."/>
            <person name="Zhao S."/>
            <person name="Lieberman T.D."/>
            <person name="Swanson P.K."/>
            <person name="Smith M."/>
            <person name="Roesemann S."/>
            <person name="Alexander J.E."/>
            <person name="Rich S.A."/>
            <person name="Livny J."/>
            <person name="Vlamakis H."/>
            <person name="Clish C."/>
            <person name="Bullock K."/>
            <person name="Deik A."/>
            <person name="Scott J."/>
            <person name="Pierce K.A."/>
            <person name="Xavier R.J."/>
            <person name="Alm E.J."/>
        </authorList>
    </citation>
    <scope>NUCLEOTIDE SEQUENCE [LARGE SCALE GENOMIC DNA]</scope>
    <source>
        <strain evidence="2 7">BIOML-A25</strain>
    </source>
</reference>
<evidence type="ECO:0000313" key="7">
    <source>
        <dbReference type="Proteomes" id="UP000437446"/>
    </source>
</evidence>
<dbReference type="Proteomes" id="UP000285173">
    <property type="component" value="Unassembled WGS sequence"/>
</dbReference>
<dbReference type="InterPro" id="IPR008928">
    <property type="entry name" value="6-hairpin_glycosidase_sf"/>
</dbReference>
<evidence type="ECO:0000256" key="1">
    <source>
        <dbReference type="SAM" id="SignalP"/>
    </source>
</evidence>
<dbReference type="InterPro" id="IPR014512">
    <property type="entry name" value="O_gly_hydro"/>
</dbReference>
<dbReference type="EMBL" id="QRKC01000001">
    <property type="protein sequence ID" value="RHH79825.1"/>
    <property type="molecule type" value="Genomic_DNA"/>
</dbReference>
<dbReference type="PIRSF" id="PIRSF021505">
    <property type="entry name" value="O_gly_hdrol"/>
    <property type="match status" value="1"/>
</dbReference>
<comment type="caution">
    <text evidence="3">The sequence shown here is derived from an EMBL/GenBank/DDBJ whole genome shotgun (WGS) entry which is preliminary data.</text>
</comment>
<dbReference type="InterPro" id="IPR053169">
    <property type="entry name" value="MUG_Protein"/>
</dbReference>
<dbReference type="RefSeq" id="WP_122203356.1">
    <property type="nucleotide sequence ID" value="NZ_JADNHS010000023.1"/>
</dbReference>
<dbReference type="EMBL" id="QSEF01000018">
    <property type="protein sequence ID" value="RGZ46282.1"/>
    <property type="molecule type" value="Genomic_DNA"/>
</dbReference>
<gene>
    <name evidence="4" type="ORF">DW191_01415</name>
    <name evidence="3" type="ORF">DW986_12935</name>
    <name evidence="2" type="ORF">GMD66_12000</name>
</gene>
<keyword evidence="1" id="KW-0732">Signal</keyword>
<feature type="chain" id="PRO_5036343025" evidence="1">
    <location>
        <begin position="24"/>
        <end position="397"/>
    </location>
</feature>
<proteinExistence type="predicted"/>
<protein>
    <submittedName>
        <fullName evidence="3">Hydrolase</fullName>
    </submittedName>
</protein>
<evidence type="ECO:0000313" key="4">
    <source>
        <dbReference type="EMBL" id="RHH79825.1"/>
    </source>
</evidence>
<evidence type="ECO:0000313" key="2">
    <source>
        <dbReference type="EMBL" id="MTU29914.1"/>
    </source>
</evidence>
<dbReference type="PANTHER" id="PTHR47791:SF4">
    <property type="entry name" value="(PUTATIVE SECRETED PROTEIN)-RELATED"/>
    <property type="match status" value="1"/>
</dbReference>
<dbReference type="EMBL" id="WNCR01000005">
    <property type="protein sequence ID" value="MTU29914.1"/>
    <property type="molecule type" value="Genomic_DNA"/>
</dbReference>
<sequence>MIKKLFSILSLCGCLLGATSCQYTTKTVSTGRDLAIADSMFTHILDKYNVEKYGLLQETYPANPDNQVTYLAEGAEQKRNQEVSFLWPYSGMLSGGIALYKTTGDKKYLKVLEERILPGLEQYWDNIREPFCYQSYPMFNGESDRFYDDNDWLAIDFCDLYALTKNKKYLEKAQTLYNYIYSGWDDVLGGGIYWCEQKKTSKNTCSNAPATVLCMKLYNLTKNNAYLEQAKKTYDWTKNSLRDPEDFVYWDNVRLDGSVDKAKYTYNSGQMIQAGVLLYLQSGDKTYLKDAQETARGAYQRFTEVRKAVDGTETRFYTASPWFNVILLRGLTALYEVDHNPEYIRTMADNARYAWDHTRDVNGFLDNDWTGIKTKEHKWLLDNACMVELFSEINNIK</sequence>
<dbReference type="GO" id="GO:0016787">
    <property type="term" value="F:hydrolase activity"/>
    <property type="evidence" value="ECO:0007669"/>
    <property type="project" value="UniProtKB-KW"/>
</dbReference>
<dbReference type="PROSITE" id="PS51257">
    <property type="entry name" value="PROKAR_LIPOPROTEIN"/>
    <property type="match status" value="1"/>
</dbReference>
<keyword evidence="3" id="KW-0378">Hydrolase</keyword>
<dbReference type="GO" id="GO:0005975">
    <property type="term" value="P:carbohydrate metabolic process"/>
    <property type="evidence" value="ECO:0007669"/>
    <property type="project" value="InterPro"/>
</dbReference>
<name>A0A3R5ZMR0_9BACT</name>
<evidence type="ECO:0000313" key="3">
    <source>
        <dbReference type="EMBL" id="RGZ46282.1"/>
    </source>
</evidence>
<dbReference type="Proteomes" id="UP000437446">
    <property type="component" value="Unassembled WGS sequence"/>
</dbReference>
<dbReference type="Proteomes" id="UP000283732">
    <property type="component" value="Unassembled WGS sequence"/>
</dbReference>
<accession>A0A3R5ZMR0</accession>
<organism evidence="3 6">
    <name type="scientific">Parabacteroides merdae</name>
    <dbReference type="NCBI Taxonomy" id="46503"/>
    <lineage>
        <taxon>Bacteria</taxon>
        <taxon>Pseudomonadati</taxon>
        <taxon>Bacteroidota</taxon>
        <taxon>Bacteroidia</taxon>
        <taxon>Bacteroidales</taxon>
        <taxon>Tannerellaceae</taxon>
        <taxon>Parabacteroides</taxon>
    </lineage>
</organism>
<reference evidence="5 6" key="1">
    <citation type="submission" date="2018-08" db="EMBL/GenBank/DDBJ databases">
        <title>A genome reference for cultivated species of the human gut microbiota.</title>
        <authorList>
            <person name="Zou Y."/>
            <person name="Xue W."/>
            <person name="Luo G."/>
        </authorList>
    </citation>
    <scope>NUCLEOTIDE SEQUENCE [LARGE SCALE GENOMIC DNA]</scope>
    <source>
        <strain evidence="4 5">AM16-50</strain>
        <strain evidence="3 6">AM50-15</strain>
    </source>
</reference>
<dbReference type="Gene3D" id="1.50.10.20">
    <property type="match status" value="1"/>
</dbReference>
<feature type="signal peptide" evidence="1">
    <location>
        <begin position="1"/>
        <end position="23"/>
    </location>
</feature>
<dbReference type="Pfam" id="PF03663">
    <property type="entry name" value="Glyco_hydro_76"/>
    <property type="match status" value="1"/>
</dbReference>
<dbReference type="PANTHER" id="PTHR47791">
    <property type="entry name" value="MEIOTICALLY UP-REGULATED GENE 191 PROTEIN"/>
    <property type="match status" value="1"/>
</dbReference>
<evidence type="ECO:0000313" key="6">
    <source>
        <dbReference type="Proteomes" id="UP000285173"/>
    </source>
</evidence>
<evidence type="ECO:0000313" key="5">
    <source>
        <dbReference type="Proteomes" id="UP000283732"/>
    </source>
</evidence>
<dbReference type="AlphaFoldDB" id="A0A3R5ZMR0"/>
<dbReference type="InterPro" id="IPR005198">
    <property type="entry name" value="Glyco_hydro_76"/>
</dbReference>